<protein>
    <recommendedName>
        <fullName evidence="6">Protein kinase domain-containing protein</fullName>
    </recommendedName>
</protein>
<dbReference type="GO" id="GO:0005524">
    <property type="term" value="F:ATP binding"/>
    <property type="evidence" value="ECO:0007669"/>
    <property type="project" value="InterPro"/>
</dbReference>
<name>A0AAD5LR29_PYTIN</name>
<dbReference type="SMART" id="SM00220">
    <property type="entry name" value="S_TKc"/>
    <property type="match status" value="1"/>
</dbReference>
<dbReference type="Proteomes" id="UP001209570">
    <property type="component" value="Unassembled WGS sequence"/>
</dbReference>
<accession>A0AAD5LR29</accession>
<evidence type="ECO:0000256" key="2">
    <source>
        <dbReference type="ARBA" id="ARBA00022737"/>
    </source>
</evidence>
<dbReference type="InterPro" id="IPR011009">
    <property type="entry name" value="Kinase-like_dom_sf"/>
</dbReference>
<proteinExistence type="inferred from homology"/>
<gene>
    <name evidence="7" type="ORF">P43SY_004464</name>
</gene>
<dbReference type="InterPro" id="IPR000719">
    <property type="entry name" value="Prot_kinase_dom"/>
</dbReference>
<dbReference type="InterPro" id="IPR051681">
    <property type="entry name" value="Ser/Thr_Kinases-Pseudokinases"/>
</dbReference>
<dbReference type="InterPro" id="IPR003591">
    <property type="entry name" value="Leu-rich_rpt_typical-subtyp"/>
</dbReference>
<dbReference type="InterPro" id="IPR008615">
    <property type="entry name" value="FNIP"/>
</dbReference>
<keyword evidence="5" id="KW-0812">Transmembrane</keyword>
<evidence type="ECO:0000259" key="6">
    <source>
        <dbReference type="PROSITE" id="PS50011"/>
    </source>
</evidence>
<dbReference type="AlphaFoldDB" id="A0AAD5LR29"/>
<dbReference type="Pfam" id="PF05725">
    <property type="entry name" value="FNIP"/>
    <property type="match status" value="1"/>
</dbReference>
<keyword evidence="1" id="KW-0433">Leucine-rich repeat</keyword>
<dbReference type="GO" id="GO:0004674">
    <property type="term" value="F:protein serine/threonine kinase activity"/>
    <property type="evidence" value="ECO:0007669"/>
    <property type="project" value="TreeGrafter"/>
</dbReference>
<dbReference type="SUPFAM" id="SSF56112">
    <property type="entry name" value="Protein kinase-like (PK-like)"/>
    <property type="match status" value="1"/>
</dbReference>
<comment type="similarity">
    <text evidence="3">Belongs to the protein kinase superfamily. STE Ser/Thr protein kinase family.</text>
</comment>
<dbReference type="Gene3D" id="1.10.510.10">
    <property type="entry name" value="Transferase(Phosphotransferase) domain 1"/>
    <property type="match status" value="1"/>
</dbReference>
<dbReference type="EMBL" id="JAKCXM010000031">
    <property type="protein sequence ID" value="KAJ0406575.1"/>
    <property type="molecule type" value="Genomic_DNA"/>
</dbReference>
<evidence type="ECO:0000313" key="7">
    <source>
        <dbReference type="EMBL" id="KAJ0406575.1"/>
    </source>
</evidence>
<evidence type="ECO:0000256" key="5">
    <source>
        <dbReference type="SAM" id="Phobius"/>
    </source>
</evidence>
<evidence type="ECO:0000256" key="1">
    <source>
        <dbReference type="ARBA" id="ARBA00022614"/>
    </source>
</evidence>
<sequence>MTCSTRCPDARSPCLYHATAADCSRSATVANSSTSVVAPSICVVGNGGCAVECLSPLGGAQDETWTLLLTDASEYRRDLAARQGTPHFWVAKKAASALTTISDLVFPRTVQTISISGNALPIIDKAVDYPVINKNSVITVDTKKNAFLANATGATTLLIENLDLSSLKEIPPLPRLQTLDLGLNPLVSIQPKTLPTTLEDLCLQDCSLSTLPSDILRMPRLKKLDLAGNLFALPPPGSLPSELEQLVWWGLYHKRLPDDVANMTRLRILELGWNDFSDAAALTTLPASLEQLHAINTQLSALPSSFTRLTNLTLLDASINLIQTLPKGICPPSLRHLNLSVNYLTSIESDALPSSLQVVDLAVNWLSTASIGDALASLRKVTHLHLHDNHLDTIPPQIFSLSSLRVLTLHRNPNMTRPRDQQRLTLSDEQRQFLDALDVFAIDASALETRCNFPVALRNTSLLVCRSGDTSIKVEKSKSERGSEKSGNTSLIIGIGVALGGLLAILIGAIHWKRRHHSAAGGVDEYDKRGSKLGAGTPPAMELFVVEREDGADSSANYVQLQTHGEIASVSATSTASTVRTTTTKRTTTVSTTTRTTTARHCSSQQADAFTVHQQTFSANTSNSMSSATASSQLYSIWDDQELLTWRLDFAAIRDEELLSSGMFGEVWRATYLNRHVAVKRQRRNLSGRGGSAVVLSSSVESSGLRSSHEASLVSSYTTSGRSELQQFVHEIKFHAHLEHPKIVAFLGVAWTMASDLQMVLEYMSNGDLRAYLSSIQPKIEPLDGDGVAHYWDAWALQIAIDIAEALVYLHSLAPAAIHRDLKSRNVLLSDRFSAKLCDFGVARVLNDDGSCSPQDDDVKTDHSETMTGGVGTARWAAPEVILGHQRYTTAVDMYSFGVILSELDSRSLPYADQPSLPESALLSLVCNGELRPQFRAVSPPAIAELGERCLAFDPTQRPSAVEAAYVLRQTVSRLQAA</sequence>
<dbReference type="Gene3D" id="3.30.200.20">
    <property type="entry name" value="Phosphorylase Kinase, domain 1"/>
    <property type="match status" value="1"/>
</dbReference>
<dbReference type="Pfam" id="PF00069">
    <property type="entry name" value="Pkinase"/>
    <property type="match status" value="1"/>
</dbReference>
<dbReference type="InterPro" id="IPR001611">
    <property type="entry name" value="Leu-rich_rpt"/>
</dbReference>
<dbReference type="PANTHER" id="PTHR44329">
    <property type="entry name" value="SERINE/THREONINE-PROTEIN KINASE TNNI3K-RELATED"/>
    <property type="match status" value="1"/>
</dbReference>
<feature type="region of interest" description="Disordered" evidence="4">
    <location>
        <begin position="851"/>
        <end position="870"/>
    </location>
</feature>
<keyword evidence="5" id="KW-0472">Membrane</keyword>
<dbReference type="PROSITE" id="PS51450">
    <property type="entry name" value="LRR"/>
    <property type="match status" value="1"/>
</dbReference>
<evidence type="ECO:0000256" key="4">
    <source>
        <dbReference type="SAM" id="MobiDB-lite"/>
    </source>
</evidence>
<dbReference type="SMART" id="SM00369">
    <property type="entry name" value="LRR_TYP"/>
    <property type="match status" value="6"/>
</dbReference>
<dbReference type="SUPFAM" id="SSF52058">
    <property type="entry name" value="L domain-like"/>
    <property type="match status" value="1"/>
</dbReference>
<dbReference type="PROSITE" id="PS50011">
    <property type="entry name" value="PROTEIN_KINASE_DOM"/>
    <property type="match status" value="1"/>
</dbReference>
<keyword evidence="8" id="KW-1185">Reference proteome</keyword>
<evidence type="ECO:0000313" key="8">
    <source>
        <dbReference type="Proteomes" id="UP001209570"/>
    </source>
</evidence>
<organism evidence="7 8">
    <name type="scientific">Pythium insidiosum</name>
    <name type="common">Pythiosis disease agent</name>
    <dbReference type="NCBI Taxonomy" id="114742"/>
    <lineage>
        <taxon>Eukaryota</taxon>
        <taxon>Sar</taxon>
        <taxon>Stramenopiles</taxon>
        <taxon>Oomycota</taxon>
        <taxon>Peronosporomycetes</taxon>
        <taxon>Pythiales</taxon>
        <taxon>Pythiaceae</taxon>
        <taxon>Pythium</taxon>
    </lineage>
</organism>
<dbReference type="InterPro" id="IPR032675">
    <property type="entry name" value="LRR_dom_sf"/>
</dbReference>
<feature type="domain" description="Protein kinase" evidence="6">
    <location>
        <begin position="653"/>
        <end position="972"/>
    </location>
</feature>
<keyword evidence="5" id="KW-1133">Transmembrane helix</keyword>
<keyword evidence="2" id="KW-0677">Repeat</keyword>
<dbReference type="Gene3D" id="3.80.10.10">
    <property type="entry name" value="Ribonuclease Inhibitor"/>
    <property type="match status" value="2"/>
</dbReference>
<evidence type="ECO:0000256" key="3">
    <source>
        <dbReference type="ARBA" id="ARBA00025754"/>
    </source>
</evidence>
<comment type="caution">
    <text evidence="7">The sequence shown here is derived from an EMBL/GenBank/DDBJ whole genome shotgun (WGS) entry which is preliminary data.</text>
</comment>
<feature type="region of interest" description="Disordered" evidence="4">
    <location>
        <begin position="578"/>
        <end position="597"/>
    </location>
</feature>
<dbReference type="PANTHER" id="PTHR44329:SF214">
    <property type="entry name" value="PROTEIN KINASE DOMAIN-CONTAINING PROTEIN"/>
    <property type="match status" value="1"/>
</dbReference>
<feature type="transmembrane region" description="Helical" evidence="5">
    <location>
        <begin position="491"/>
        <end position="510"/>
    </location>
</feature>
<reference evidence="7" key="1">
    <citation type="submission" date="2021-12" db="EMBL/GenBank/DDBJ databases">
        <title>Prjna785345.</title>
        <authorList>
            <person name="Rujirawat T."/>
            <person name="Krajaejun T."/>
        </authorList>
    </citation>
    <scope>NUCLEOTIDE SEQUENCE</scope>
    <source>
        <strain evidence="7">Pi057C3</strain>
    </source>
</reference>